<feature type="compositionally biased region" description="Basic and acidic residues" evidence="3">
    <location>
        <begin position="41"/>
        <end position="54"/>
    </location>
</feature>
<evidence type="ECO:0000313" key="6">
    <source>
        <dbReference type="Proteomes" id="UP001596972"/>
    </source>
</evidence>
<dbReference type="InterPro" id="IPR002509">
    <property type="entry name" value="NODB_dom"/>
</dbReference>
<dbReference type="RefSeq" id="WP_378301525.1">
    <property type="nucleotide sequence ID" value="NZ_JBHTJA010000047.1"/>
</dbReference>
<dbReference type="Pfam" id="PF01522">
    <property type="entry name" value="Polysacc_deac_1"/>
    <property type="match status" value="1"/>
</dbReference>
<reference evidence="6" key="1">
    <citation type="journal article" date="2019" name="Int. J. Syst. Evol. Microbiol.">
        <title>The Global Catalogue of Microorganisms (GCM) 10K type strain sequencing project: providing services to taxonomists for standard genome sequencing and annotation.</title>
        <authorList>
            <consortium name="The Broad Institute Genomics Platform"/>
            <consortium name="The Broad Institute Genome Sequencing Center for Infectious Disease"/>
            <person name="Wu L."/>
            <person name="Ma J."/>
        </authorList>
    </citation>
    <scope>NUCLEOTIDE SEQUENCE [LARGE SCALE GENOMIC DNA]</scope>
    <source>
        <strain evidence="6">JCM 31202</strain>
    </source>
</reference>
<evidence type="ECO:0000259" key="4">
    <source>
        <dbReference type="PROSITE" id="PS51677"/>
    </source>
</evidence>
<dbReference type="Proteomes" id="UP001596972">
    <property type="component" value="Unassembled WGS sequence"/>
</dbReference>
<evidence type="ECO:0000313" key="5">
    <source>
        <dbReference type="EMBL" id="MFD0903082.1"/>
    </source>
</evidence>
<protein>
    <submittedName>
        <fullName evidence="5">Polysaccharide deacetylase family protein</fullName>
        <ecNumber evidence="5">3.-.-.-</ecNumber>
    </submittedName>
</protein>
<dbReference type="EMBL" id="JBHTJA010000047">
    <property type="protein sequence ID" value="MFD0903082.1"/>
    <property type="molecule type" value="Genomic_DNA"/>
</dbReference>
<dbReference type="PANTHER" id="PTHR10587">
    <property type="entry name" value="GLYCOSYL TRANSFERASE-RELATED"/>
    <property type="match status" value="1"/>
</dbReference>
<keyword evidence="1" id="KW-0479">Metal-binding</keyword>
<dbReference type="PANTHER" id="PTHR10587:SF133">
    <property type="entry name" value="CHITIN DEACETYLASE 1-RELATED"/>
    <property type="match status" value="1"/>
</dbReference>
<proteinExistence type="predicted"/>
<keyword evidence="6" id="KW-1185">Reference proteome</keyword>
<organism evidence="5 6">
    <name type="scientific">Actinomadura sediminis</name>
    <dbReference type="NCBI Taxonomy" id="1038904"/>
    <lineage>
        <taxon>Bacteria</taxon>
        <taxon>Bacillati</taxon>
        <taxon>Actinomycetota</taxon>
        <taxon>Actinomycetes</taxon>
        <taxon>Streptosporangiales</taxon>
        <taxon>Thermomonosporaceae</taxon>
        <taxon>Actinomadura</taxon>
    </lineage>
</organism>
<dbReference type="PROSITE" id="PS51677">
    <property type="entry name" value="NODB"/>
    <property type="match status" value="1"/>
</dbReference>
<name>A0ABW3EV01_9ACTN</name>
<evidence type="ECO:0000256" key="3">
    <source>
        <dbReference type="SAM" id="MobiDB-lite"/>
    </source>
</evidence>
<comment type="caution">
    <text evidence="5">The sequence shown here is derived from an EMBL/GenBank/DDBJ whole genome shotgun (WGS) entry which is preliminary data.</text>
</comment>
<dbReference type="Gene3D" id="3.20.20.370">
    <property type="entry name" value="Glycoside hydrolase/deacetylase"/>
    <property type="match status" value="1"/>
</dbReference>
<feature type="region of interest" description="Disordered" evidence="3">
    <location>
        <begin position="41"/>
        <end position="62"/>
    </location>
</feature>
<evidence type="ECO:0000256" key="1">
    <source>
        <dbReference type="ARBA" id="ARBA00022723"/>
    </source>
</evidence>
<dbReference type="EC" id="3.-.-.-" evidence="5"/>
<evidence type="ECO:0000256" key="2">
    <source>
        <dbReference type="ARBA" id="ARBA00022801"/>
    </source>
</evidence>
<dbReference type="InterPro" id="IPR011330">
    <property type="entry name" value="Glyco_hydro/deAcase_b/a-brl"/>
</dbReference>
<feature type="domain" description="NodB homology" evidence="4">
    <location>
        <begin position="68"/>
        <end position="244"/>
    </location>
</feature>
<gene>
    <name evidence="5" type="ORF">ACFQ11_21990</name>
</gene>
<keyword evidence="2 5" id="KW-0378">Hydrolase</keyword>
<dbReference type="GO" id="GO:0016787">
    <property type="term" value="F:hydrolase activity"/>
    <property type="evidence" value="ECO:0007669"/>
    <property type="project" value="UniProtKB-KW"/>
</dbReference>
<dbReference type="SUPFAM" id="SSF88713">
    <property type="entry name" value="Glycoside hydrolase/deacetylase"/>
    <property type="match status" value="1"/>
</dbReference>
<dbReference type="CDD" id="cd10917">
    <property type="entry name" value="CE4_NodB_like_6s_7s"/>
    <property type="match status" value="1"/>
</dbReference>
<dbReference type="InterPro" id="IPR050248">
    <property type="entry name" value="Polysacc_deacetylase_ArnD"/>
</dbReference>
<sequence length="272" mass="29519">MDGPGLVRRGAAAVLAAALCGWLSTLAPPAGRVELVAVQAAREEPKPQPKREPPKPPPAPDVDCAREKCVALTFDDGPVPGTAELLDMLDARGVRATFFLVGEKAAEHPELVRREHLAGHELGNHGYTHADLGAASRERVLSELRRTQDVIRDVTGFTPVLLRPPYGSMSKTLTREARRLGLSQVLWSVDPQDWSERDTGSVEERVVEGTRPGAVVLMHDIHGSTVDAVPEIIDRLRDDGYVFVTVSQLFGGRLAPGEEYVERESGPPQGRP</sequence>
<accession>A0ABW3EV01</accession>